<accession>A0A803KPZ4</accession>
<name>A0A803KPZ4_CHEQI</name>
<dbReference type="Gramene" id="AUR62001100-RA">
    <property type="protein sequence ID" value="AUR62001100-RA:cds"/>
    <property type="gene ID" value="AUR62001100"/>
</dbReference>
<feature type="compositionally biased region" description="Polar residues" evidence="1">
    <location>
        <begin position="134"/>
        <end position="152"/>
    </location>
</feature>
<evidence type="ECO:0000313" key="3">
    <source>
        <dbReference type="Proteomes" id="UP000596660"/>
    </source>
</evidence>
<evidence type="ECO:0000313" key="2">
    <source>
        <dbReference type="EnsemblPlants" id="AUR62001100-RA:cds"/>
    </source>
</evidence>
<keyword evidence="3" id="KW-1185">Reference proteome</keyword>
<dbReference type="AlphaFoldDB" id="A0A803KPZ4"/>
<feature type="region of interest" description="Disordered" evidence="1">
    <location>
        <begin position="120"/>
        <end position="159"/>
    </location>
</feature>
<dbReference type="Proteomes" id="UP000596660">
    <property type="component" value="Unplaced"/>
</dbReference>
<feature type="compositionally biased region" description="Low complexity" evidence="1">
    <location>
        <begin position="120"/>
        <end position="133"/>
    </location>
</feature>
<organism evidence="2 3">
    <name type="scientific">Chenopodium quinoa</name>
    <name type="common">Quinoa</name>
    <dbReference type="NCBI Taxonomy" id="63459"/>
    <lineage>
        <taxon>Eukaryota</taxon>
        <taxon>Viridiplantae</taxon>
        <taxon>Streptophyta</taxon>
        <taxon>Embryophyta</taxon>
        <taxon>Tracheophyta</taxon>
        <taxon>Spermatophyta</taxon>
        <taxon>Magnoliopsida</taxon>
        <taxon>eudicotyledons</taxon>
        <taxon>Gunneridae</taxon>
        <taxon>Pentapetalae</taxon>
        <taxon>Caryophyllales</taxon>
        <taxon>Chenopodiaceae</taxon>
        <taxon>Chenopodioideae</taxon>
        <taxon>Atripliceae</taxon>
        <taxon>Chenopodium</taxon>
    </lineage>
</organism>
<proteinExistence type="predicted"/>
<reference evidence="2" key="2">
    <citation type="submission" date="2021-03" db="UniProtKB">
        <authorList>
            <consortium name="EnsemblPlants"/>
        </authorList>
    </citation>
    <scope>IDENTIFICATION</scope>
</reference>
<reference evidence="2" key="1">
    <citation type="journal article" date="2017" name="Nature">
        <title>The genome of Chenopodium quinoa.</title>
        <authorList>
            <person name="Jarvis D.E."/>
            <person name="Ho Y.S."/>
            <person name="Lightfoot D.J."/>
            <person name="Schmoeckel S.M."/>
            <person name="Li B."/>
            <person name="Borm T.J.A."/>
            <person name="Ohyanagi H."/>
            <person name="Mineta K."/>
            <person name="Michell C.T."/>
            <person name="Saber N."/>
            <person name="Kharbatia N.M."/>
            <person name="Rupper R.R."/>
            <person name="Sharp A.R."/>
            <person name="Dally N."/>
            <person name="Boughton B.A."/>
            <person name="Woo Y.H."/>
            <person name="Gao G."/>
            <person name="Schijlen E.G.W.M."/>
            <person name="Guo X."/>
            <person name="Momin A.A."/>
            <person name="Negrao S."/>
            <person name="Al-Babili S."/>
            <person name="Gehring C."/>
            <person name="Roessner U."/>
            <person name="Jung C."/>
            <person name="Murphy K."/>
            <person name="Arold S.T."/>
            <person name="Gojobori T."/>
            <person name="van der Linden C.G."/>
            <person name="van Loo E.N."/>
            <person name="Jellen E.N."/>
            <person name="Maughan P.J."/>
            <person name="Tester M."/>
        </authorList>
    </citation>
    <scope>NUCLEOTIDE SEQUENCE [LARGE SCALE GENOMIC DNA]</scope>
    <source>
        <strain evidence="2">cv. PI 614886</strain>
    </source>
</reference>
<protein>
    <submittedName>
        <fullName evidence="2">Uncharacterized protein</fullName>
    </submittedName>
</protein>
<evidence type="ECO:0000256" key="1">
    <source>
        <dbReference type="SAM" id="MobiDB-lite"/>
    </source>
</evidence>
<dbReference type="EnsemblPlants" id="AUR62001100-RA">
    <property type="protein sequence ID" value="AUR62001100-RA:cds"/>
    <property type="gene ID" value="AUR62001100"/>
</dbReference>
<sequence length="305" mass="33677">MDSDGGGVATAVTSGRLTSHHSTLRDTFIAADLSDAINREFSHNSSIVNSTTSPRRVSNVTLGAVLNSDRKSPPPANIVVRTLLEVIHNDETLTPRSAGGSPNGKKTWKSFKDRLKLKRNQNFSQNQNPNSRNWTSSLPVPQSDVIPSSRSSLGEVMANRNSLRSSSLRRVDTVPADDLTLREVDSGGSPRGGSSFRLSAALAAEREQTRRRLSRELDEVICLVDDLFQSIICEMCKHQHQLKFRFNRRYVWHLRNPGNLLTNMIIYSNITSGVALFYELVILPFAAFGGGCPLWTCGSKIRIVA</sequence>